<evidence type="ECO:0000313" key="2">
    <source>
        <dbReference type="EMBL" id="MBW0470423.1"/>
    </source>
</evidence>
<dbReference type="EMBL" id="AVOT02002455">
    <property type="protein sequence ID" value="MBW0470423.1"/>
    <property type="molecule type" value="Genomic_DNA"/>
</dbReference>
<comment type="caution">
    <text evidence="2">The sequence shown here is derived from an EMBL/GenBank/DDBJ whole genome shotgun (WGS) entry which is preliminary data.</text>
</comment>
<evidence type="ECO:0000256" key="1">
    <source>
        <dbReference type="SAM" id="MobiDB-lite"/>
    </source>
</evidence>
<protein>
    <recommendedName>
        <fullName evidence="4">DUF4939 domain-containing protein</fullName>
    </recommendedName>
</protein>
<evidence type="ECO:0008006" key="4">
    <source>
        <dbReference type="Google" id="ProtNLM"/>
    </source>
</evidence>
<proteinExistence type="predicted"/>
<feature type="region of interest" description="Disordered" evidence="1">
    <location>
        <begin position="35"/>
        <end position="103"/>
    </location>
</feature>
<feature type="compositionally biased region" description="Polar residues" evidence="1">
    <location>
        <begin position="92"/>
        <end position="103"/>
    </location>
</feature>
<gene>
    <name evidence="2" type="ORF">O181_010138</name>
</gene>
<name>A0A9Q3GK31_9BASI</name>
<dbReference type="AlphaFoldDB" id="A0A9Q3GK31"/>
<accession>A0A9Q3GK31</accession>
<keyword evidence="3" id="KW-1185">Reference proteome</keyword>
<reference evidence="2" key="1">
    <citation type="submission" date="2021-03" db="EMBL/GenBank/DDBJ databases">
        <title>Draft genome sequence of rust myrtle Austropuccinia psidii MF-1, a brazilian biotype.</title>
        <authorList>
            <person name="Quecine M.C."/>
            <person name="Pachon D.M.R."/>
            <person name="Bonatelli M.L."/>
            <person name="Correr F.H."/>
            <person name="Franceschini L.M."/>
            <person name="Leite T.F."/>
            <person name="Margarido G.R.A."/>
            <person name="Almeida C.A."/>
            <person name="Ferrarezi J.A."/>
            <person name="Labate C.A."/>
        </authorList>
    </citation>
    <scope>NUCLEOTIDE SEQUENCE</scope>
    <source>
        <strain evidence="2">MF-1</strain>
    </source>
</reference>
<sequence length="250" mass="27922">MLYVPHRLTQAVLTPIPRAPLDGIPAVPQLRAQLDKGPHMEGAEPYRKEGRGPRRSHSFSGVENSVEEEESDGTEGVPAPVGGAQGTGGPALSQSHQPVSQQSEPSLLAIMQKMTHIMANLQADSPSESPRPQALKTSSMKAQELLYGTQTFKLRSFIQYFQVIFHNDPANFSQDRKKVLYATSFLIGRASKWIEHYLSNLANQDPNYLLNSWNLFEYQIFALFGDPNEVRKAEEELDYLRMKEGGHVCL</sequence>
<feature type="compositionally biased region" description="Basic and acidic residues" evidence="1">
    <location>
        <begin position="35"/>
        <end position="52"/>
    </location>
</feature>
<evidence type="ECO:0000313" key="3">
    <source>
        <dbReference type="Proteomes" id="UP000765509"/>
    </source>
</evidence>
<organism evidence="2 3">
    <name type="scientific">Austropuccinia psidii MF-1</name>
    <dbReference type="NCBI Taxonomy" id="1389203"/>
    <lineage>
        <taxon>Eukaryota</taxon>
        <taxon>Fungi</taxon>
        <taxon>Dikarya</taxon>
        <taxon>Basidiomycota</taxon>
        <taxon>Pucciniomycotina</taxon>
        <taxon>Pucciniomycetes</taxon>
        <taxon>Pucciniales</taxon>
        <taxon>Sphaerophragmiaceae</taxon>
        <taxon>Austropuccinia</taxon>
    </lineage>
</organism>
<dbReference type="Proteomes" id="UP000765509">
    <property type="component" value="Unassembled WGS sequence"/>
</dbReference>